<name>A0A0B7BY50_9EUPU</name>
<evidence type="ECO:0000313" key="1">
    <source>
        <dbReference type="EMBL" id="CEK97306.1"/>
    </source>
</evidence>
<sequence length="55" mass="6467">MKKPREMTFKPAAMPTYLKRNIAISYKRHEPFRSHLTLHNKHVLSMAFPKKMGLG</sequence>
<accession>A0A0B7BY50</accession>
<reference evidence="1" key="1">
    <citation type="submission" date="2014-12" db="EMBL/GenBank/DDBJ databases">
        <title>Insight into the proteome of Arion vulgaris.</title>
        <authorList>
            <person name="Aradska J."/>
            <person name="Bulat T."/>
            <person name="Smidak R."/>
            <person name="Sarate P."/>
            <person name="Gangsoo J."/>
            <person name="Sialana F."/>
            <person name="Bilban M."/>
            <person name="Lubec G."/>
        </authorList>
    </citation>
    <scope>NUCLEOTIDE SEQUENCE</scope>
    <source>
        <tissue evidence="1">Skin</tissue>
    </source>
</reference>
<dbReference type="AlphaFoldDB" id="A0A0B7BY50"/>
<proteinExistence type="predicted"/>
<protein>
    <submittedName>
        <fullName evidence="1">Uncharacterized protein</fullName>
    </submittedName>
</protein>
<gene>
    <name evidence="1" type="primary">ORF215375</name>
</gene>
<organism evidence="1">
    <name type="scientific">Arion vulgaris</name>
    <dbReference type="NCBI Taxonomy" id="1028688"/>
    <lineage>
        <taxon>Eukaryota</taxon>
        <taxon>Metazoa</taxon>
        <taxon>Spiralia</taxon>
        <taxon>Lophotrochozoa</taxon>
        <taxon>Mollusca</taxon>
        <taxon>Gastropoda</taxon>
        <taxon>Heterobranchia</taxon>
        <taxon>Euthyneura</taxon>
        <taxon>Panpulmonata</taxon>
        <taxon>Eupulmonata</taxon>
        <taxon>Stylommatophora</taxon>
        <taxon>Helicina</taxon>
        <taxon>Arionoidea</taxon>
        <taxon>Arionidae</taxon>
        <taxon>Arion</taxon>
    </lineage>
</organism>
<dbReference type="EMBL" id="HACG01050441">
    <property type="protein sequence ID" value="CEK97306.1"/>
    <property type="molecule type" value="Transcribed_RNA"/>
</dbReference>
<feature type="non-terminal residue" evidence="1">
    <location>
        <position position="55"/>
    </location>
</feature>